<reference evidence="1 2" key="1">
    <citation type="submission" date="2022-05" db="EMBL/GenBank/DDBJ databases">
        <title>Novel Pseudomonas spp. Isolated from a Rainbow Trout Aquaculture Facility.</title>
        <authorList>
            <person name="Testerman T."/>
            <person name="Graf J."/>
        </authorList>
    </citation>
    <scope>NUCLEOTIDE SEQUENCE [LARGE SCALE GENOMIC DNA]</scope>
    <source>
        <strain evidence="1 2">ID1042</strain>
    </source>
</reference>
<dbReference type="RefSeq" id="WP_273878571.1">
    <property type="nucleotide sequence ID" value="NZ_JAMDHA010000082.1"/>
</dbReference>
<dbReference type="AlphaFoldDB" id="A0A9X4C808"/>
<name>A0A9X4C808_9PSED</name>
<protein>
    <submittedName>
        <fullName evidence="1">Uncharacterized protein</fullName>
    </submittedName>
</protein>
<accession>A0A9X4C808</accession>
<organism evidence="1 2">
    <name type="scientific">Pseudomonas shahriarae</name>
    <dbReference type="NCBI Taxonomy" id="2745512"/>
    <lineage>
        <taxon>Bacteria</taxon>
        <taxon>Pseudomonadati</taxon>
        <taxon>Pseudomonadota</taxon>
        <taxon>Gammaproteobacteria</taxon>
        <taxon>Pseudomonadales</taxon>
        <taxon>Pseudomonadaceae</taxon>
        <taxon>Pseudomonas</taxon>
    </lineage>
</organism>
<keyword evidence="2" id="KW-1185">Reference proteome</keyword>
<comment type="caution">
    <text evidence="1">The sequence shown here is derived from an EMBL/GenBank/DDBJ whole genome shotgun (WGS) entry which is preliminary data.</text>
</comment>
<evidence type="ECO:0000313" key="2">
    <source>
        <dbReference type="Proteomes" id="UP001148185"/>
    </source>
</evidence>
<sequence length="296" mass="33135">MHHAVPCPHHNTTSPLTLAELRQVRDENQSIRCGDSIIDKRTGEIVGCYIRKKLLHEPHIHLTKIGKKVAHRSRYTISDDGSPVRVDSAPETAPHGSAEIIEFPSQSTSNKSNAGAKPGVLTNPISGFLQFFRFDGHATHWIDDYITGACGLQVEHEGSDSLTTGRFNVAPSDVRRVLYLPKISTEAAAKVLCNHNLMPMNVRQVERVVQAARIALGGLMFHLERHPSLLEQFDCRIDFNRFLFERKAQLSGISLEQMEAMSLFKQDKTISVQDVASRFGVHRNTASKWKQVAMHN</sequence>
<gene>
    <name evidence="1" type="ORF">M5G27_31090</name>
</gene>
<dbReference type="EMBL" id="JAMDHA010000082">
    <property type="protein sequence ID" value="MDD1011889.1"/>
    <property type="molecule type" value="Genomic_DNA"/>
</dbReference>
<evidence type="ECO:0000313" key="1">
    <source>
        <dbReference type="EMBL" id="MDD1011889.1"/>
    </source>
</evidence>
<dbReference type="Proteomes" id="UP001148185">
    <property type="component" value="Unassembled WGS sequence"/>
</dbReference>
<proteinExistence type="predicted"/>